<keyword evidence="1" id="KW-0472">Membrane</keyword>
<sequence length="415" mass="44356">MDDLAATAAWPVERQVRAEVLARLLLNGPVPEPGCAAALDLRGARVAGRLDLTGARVPVPVKLMSCAFDERLVVDYAEVTWWNLDGSQMPGFEGEGLQVGLWLGMRNAVVSDELWLHDARLSGGLDLSGTVVEGASGFAVMGKQMIIDGDLRARGLQTRGELRLSRSRIGGTLDLTGARLTATSSGAADLDAIHARRVELDLHPSCAGRLSLAAATVEVLVADPDIWPAHCNLDLSSASFTTLQPTTNCPPGTRLNWLAQHVIAPSPAIYSQIAAAYRQAGQEQAARHVLIHRERARYRALGKAATVWGLLLNAVVGFGYRPSRALLWVAALTASGTWYFTWAGPPRAVNPGGGPTWDPLLYVLDLLLPFLSLGQRSAWDPTHLAKAVALALTITGWILATAVVGGVTRLLNRDT</sequence>
<proteinExistence type="predicted"/>
<keyword evidence="1" id="KW-0812">Transmembrane</keyword>
<reference evidence="3" key="1">
    <citation type="journal article" date="2019" name="Int. J. Syst. Evol. Microbiol.">
        <title>The Global Catalogue of Microorganisms (GCM) 10K type strain sequencing project: providing services to taxonomists for standard genome sequencing and annotation.</title>
        <authorList>
            <consortium name="The Broad Institute Genomics Platform"/>
            <consortium name="The Broad Institute Genome Sequencing Center for Infectious Disease"/>
            <person name="Wu L."/>
            <person name="Ma J."/>
        </authorList>
    </citation>
    <scope>NUCLEOTIDE SEQUENCE [LARGE SCALE GENOMIC DNA]</scope>
    <source>
        <strain evidence="3">JCM 4816</strain>
    </source>
</reference>
<dbReference type="EMBL" id="JBHSQJ010000243">
    <property type="protein sequence ID" value="MFC5911752.1"/>
    <property type="molecule type" value="Genomic_DNA"/>
</dbReference>
<keyword evidence="3" id="KW-1185">Reference proteome</keyword>
<evidence type="ECO:0000313" key="3">
    <source>
        <dbReference type="Proteomes" id="UP001596174"/>
    </source>
</evidence>
<gene>
    <name evidence="2" type="ORF">ACFP3V_31680</name>
</gene>
<feature type="transmembrane region" description="Helical" evidence="1">
    <location>
        <begin position="326"/>
        <end position="344"/>
    </location>
</feature>
<dbReference type="RefSeq" id="WP_380591243.1">
    <property type="nucleotide sequence ID" value="NZ_JBHSQJ010000243.1"/>
</dbReference>
<protein>
    <recommendedName>
        <fullName evidence="4">Membrane-associated oxidoreductase</fullName>
    </recommendedName>
</protein>
<feature type="transmembrane region" description="Helical" evidence="1">
    <location>
        <begin position="387"/>
        <end position="411"/>
    </location>
</feature>
<feature type="transmembrane region" description="Helical" evidence="1">
    <location>
        <begin position="300"/>
        <end position="320"/>
    </location>
</feature>
<comment type="caution">
    <text evidence="2">The sequence shown here is derived from an EMBL/GenBank/DDBJ whole genome shotgun (WGS) entry which is preliminary data.</text>
</comment>
<dbReference type="Proteomes" id="UP001596174">
    <property type="component" value="Unassembled WGS sequence"/>
</dbReference>
<accession>A0ABW1GDQ0</accession>
<organism evidence="2 3">
    <name type="scientific">Streptacidiphilus monticola</name>
    <dbReference type="NCBI Taxonomy" id="2161674"/>
    <lineage>
        <taxon>Bacteria</taxon>
        <taxon>Bacillati</taxon>
        <taxon>Actinomycetota</taxon>
        <taxon>Actinomycetes</taxon>
        <taxon>Kitasatosporales</taxon>
        <taxon>Streptomycetaceae</taxon>
        <taxon>Streptacidiphilus</taxon>
    </lineage>
</organism>
<evidence type="ECO:0000313" key="2">
    <source>
        <dbReference type="EMBL" id="MFC5911752.1"/>
    </source>
</evidence>
<evidence type="ECO:0000256" key="1">
    <source>
        <dbReference type="SAM" id="Phobius"/>
    </source>
</evidence>
<name>A0ABW1GDQ0_9ACTN</name>
<keyword evidence="1" id="KW-1133">Transmembrane helix</keyword>
<evidence type="ECO:0008006" key="4">
    <source>
        <dbReference type="Google" id="ProtNLM"/>
    </source>
</evidence>